<evidence type="ECO:0000313" key="13">
    <source>
        <dbReference type="Proteomes" id="UP000554837"/>
    </source>
</evidence>
<evidence type="ECO:0000256" key="8">
    <source>
        <dbReference type="ARBA" id="ARBA00023295"/>
    </source>
</evidence>
<dbReference type="InterPro" id="IPR023346">
    <property type="entry name" value="Lysozyme-like_dom_sf"/>
</dbReference>
<dbReference type="AlphaFoldDB" id="A0A840S687"/>
<comment type="function">
    <text evidence="1">Flagellum-specific muramidase which hydrolyzes the peptidoglycan layer to assemble the rod structure in the periplasmic space.</text>
</comment>
<evidence type="ECO:0000256" key="4">
    <source>
        <dbReference type="ARBA" id="ARBA00007974"/>
    </source>
</evidence>
<gene>
    <name evidence="12" type="ORF">HNQ51_003266</name>
</gene>
<sequence>MNTQASSLAFDSQATQSLRARAARDPAAATKEAAKQFESLFMNEVMKRMRAATLESGLMENRLSQMGTEMLDQQFATSLTGLPGGLSAAIERQLAKGMSPGMPTTAAGPQLEDGGLTKAAAPLPELAKKNVPAHVAQFIQRHGDAARAVQQESGLPADFMLAQAAHETGWGRAKMKTRDGQDANNLFGIKAGPGWTGKVAEVTTTEFVNGEPRKVVAKFRAYDSPEDSFRDYAKLLTGNRRYAQAVDVARQGDSAQAFAKHLQKAGYATDPEYASKLAKVINTTVRVQRALA</sequence>
<keyword evidence="12" id="KW-0282">Flagellum</keyword>
<comment type="similarity">
    <text evidence="3">In the N-terminal section; belongs to the FlgJ family.</text>
</comment>
<dbReference type="Pfam" id="PF10135">
    <property type="entry name" value="Rod-binding"/>
    <property type="match status" value="1"/>
</dbReference>
<evidence type="ECO:0000313" key="12">
    <source>
        <dbReference type="EMBL" id="MBB5205935.1"/>
    </source>
</evidence>
<dbReference type="FunFam" id="2.10.70.40:FF:000001">
    <property type="entry name" value="Flagellar assembly peptidoglycan hydrolase FlgJ"/>
    <property type="match status" value="1"/>
</dbReference>
<evidence type="ECO:0000259" key="11">
    <source>
        <dbReference type="SMART" id="SM00047"/>
    </source>
</evidence>
<dbReference type="PANTHER" id="PTHR33308:SF9">
    <property type="entry name" value="PEPTIDOGLYCAN HYDROLASE FLGJ"/>
    <property type="match status" value="1"/>
</dbReference>
<keyword evidence="12" id="KW-0969">Cilium</keyword>
<evidence type="ECO:0000256" key="1">
    <source>
        <dbReference type="ARBA" id="ARBA00002954"/>
    </source>
</evidence>
<organism evidence="12 13">
    <name type="scientific">Inhella inkyongensis</name>
    <dbReference type="NCBI Taxonomy" id="392593"/>
    <lineage>
        <taxon>Bacteria</taxon>
        <taxon>Pseudomonadati</taxon>
        <taxon>Pseudomonadota</taxon>
        <taxon>Betaproteobacteria</taxon>
        <taxon>Burkholderiales</taxon>
        <taxon>Sphaerotilaceae</taxon>
        <taxon>Inhella</taxon>
    </lineage>
</organism>
<keyword evidence="12" id="KW-0966">Cell projection</keyword>
<accession>A0A840S687</accession>
<dbReference type="Proteomes" id="UP000554837">
    <property type="component" value="Unassembled WGS sequence"/>
</dbReference>
<evidence type="ECO:0000256" key="5">
    <source>
        <dbReference type="ARBA" id="ARBA00013433"/>
    </source>
</evidence>
<dbReference type="InterPro" id="IPR019301">
    <property type="entry name" value="Flagellar_prot_FlgJ_N"/>
</dbReference>
<dbReference type="GO" id="GO:0044780">
    <property type="term" value="P:bacterial-type flagellum assembly"/>
    <property type="evidence" value="ECO:0007669"/>
    <property type="project" value="InterPro"/>
</dbReference>
<protein>
    <recommendedName>
        <fullName evidence="5">Peptidoglycan hydrolase FlgJ</fullName>
    </recommendedName>
    <alternativeName>
        <fullName evidence="10">Muramidase FlgJ</fullName>
    </alternativeName>
</protein>
<keyword evidence="6" id="KW-0574">Periplasm</keyword>
<evidence type="ECO:0000256" key="2">
    <source>
        <dbReference type="ARBA" id="ARBA00004418"/>
    </source>
</evidence>
<dbReference type="GO" id="GO:0071555">
    <property type="term" value="P:cell wall organization"/>
    <property type="evidence" value="ECO:0007669"/>
    <property type="project" value="UniProtKB-KW"/>
</dbReference>
<keyword evidence="8" id="KW-0326">Glycosidase</keyword>
<dbReference type="InterPro" id="IPR051056">
    <property type="entry name" value="Glycosyl_Hydrolase_73"/>
</dbReference>
<evidence type="ECO:0000256" key="10">
    <source>
        <dbReference type="ARBA" id="ARBA00030835"/>
    </source>
</evidence>
<dbReference type="Pfam" id="PF01832">
    <property type="entry name" value="Glucosaminidase"/>
    <property type="match status" value="1"/>
</dbReference>
<reference evidence="12 13" key="1">
    <citation type="submission" date="2020-08" db="EMBL/GenBank/DDBJ databases">
        <title>Genomic Encyclopedia of Type Strains, Phase IV (KMG-IV): sequencing the most valuable type-strain genomes for metagenomic binning, comparative biology and taxonomic classification.</title>
        <authorList>
            <person name="Goeker M."/>
        </authorList>
    </citation>
    <scope>NUCLEOTIDE SEQUENCE [LARGE SCALE GENOMIC DNA]</scope>
    <source>
        <strain evidence="12 13">DSM 23958</strain>
    </source>
</reference>
<dbReference type="GO" id="GO:0004040">
    <property type="term" value="F:amidase activity"/>
    <property type="evidence" value="ECO:0007669"/>
    <property type="project" value="InterPro"/>
</dbReference>
<dbReference type="PANTHER" id="PTHR33308">
    <property type="entry name" value="PEPTIDOGLYCAN HYDROLASE FLGJ"/>
    <property type="match status" value="1"/>
</dbReference>
<comment type="similarity">
    <text evidence="4">In the C-terminal section; belongs to the glycosyl hydrolase 73 family.</text>
</comment>
<comment type="subcellular location">
    <subcellularLocation>
        <location evidence="2">Periplasm</location>
    </subcellularLocation>
</comment>
<dbReference type="InterPro" id="IPR002901">
    <property type="entry name" value="MGlyc_endo_b_GlcNAc-like_dom"/>
</dbReference>
<dbReference type="InterPro" id="IPR013377">
    <property type="entry name" value="FlgJ"/>
</dbReference>
<name>A0A840S687_9BURK</name>
<dbReference type="NCBIfam" id="TIGR02541">
    <property type="entry name" value="flagell_FlgJ"/>
    <property type="match status" value="1"/>
</dbReference>
<dbReference type="RefSeq" id="WP_138856172.1">
    <property type="nucleotide sequence ID" value="NZ_CP040709.1"/>
</dbReference>
<dbReference type="SMART" id="SM00047">
    <property type="entry name" value="LYZ2"/>
    <property type="match status" value="1"/>
</dbReference>
<dbReference type="SUPFAM" id="SSF53955">
    <property type="entry name" value="Lysozyme-like"/>
    <property type="match status" value="1"/>
</dbReference>
<dbReference type="GO" id="GO:0071973">
    <property type="term" value="P:bacterial-type flagellum-dependent cell motility"/>
    <property type="evidence" value="ECO:0007669"/>
    <property type="project" value="TreeGrafter"/>
</dbReference>
<evidence type="ECO:0000256" key="6">
    <source>
        <dbReference type="ARBA" id="ARBA00022764"/>
    </source>
</evidence>
<feature type="domain" description="Mannosyl-glycoprotein endo-beta-N-acetylglucosamidase-like" evidence="11">
    <location>
        <begin position="128"/>
        <end position="285"/>
    </location>
</feature>
<evidence type="ECO:0000256" key="9">
    <source>
        <dbReference type="ARBA" id="ARBA00023316"/>
    </source>
</evidence>
<keyword evidence="13" id="KW-1185">Reference proteome</keyword>
<dbReference type="GO" id="GO:0042597">
    <property type="term" value="C:periplasmic space"/>
    <property type="evidence" value="ECO:0007669"/>
    <property type="project" value="UniProtKB-SubCell"/>
</dbReference>
<dbReference type="PRINTS" id="PR01002">
    <property type="entry name" value="FLGFLGJ"/>
</dbReference>
<dbReference type="OrthoDB" id="289937at2"/>
<proteinExistence type="inferred from homology"/>
<keyword evidence="7" id="KW-0378">Hydrolase</keyword>
<comment type="caution">
    <text evidence="12">The sequence shown here is derived from an EMBL/GenBank/DDBJ whole genome shotgun (WGS) entry which is preliminary data.</text>
</comment>
<keyword evidence="9" id="KW-0961">Cell wall biogenesis/degradation</keyword>
<evidence type="ECO:0000256" key="3">
    <source>
        <dbReference type="ARBA" id="ARBA00006880"/>
    </source>
</evidence>
<dbReference type="Gene3D" id="2.10.70.40">
    <property type="entry name" value="peptidoglycan hydrolase"/>
    <property type="match status" value="1"/>
</dbReference>
<evidence type="ECO:0000256" key="7">
    <source>
        <dbReference type="ARBA" id="ARBA00022801"/>
    </source>
</evidence>
<dbReference type="GO" id="GO:0016798">
    <property type="term" value="F:hydrolase activity, acting on glycosyl bonds"/>
    <property type="evidence" value="ECO:0007669"/>
    <property type="project" value="UniProtKB-KW"/>
</dbReference>
<dbReference type="Gene3D" id="1.10.530.10">
    <property type="match status" value="1"/>
</dbReference>
<dbReference type="EMBL" id="JACHHO010000006">
    <property type="protein sequence ID" value="MBB5205935.1"/>
    <property type="molecule type" value="Genomic_DNA"/>
</dbReference>